<evidence type="ECO:0000313" key="2">
    <source>
        <dbReference type="Proteomes" id="UP001497680"/>
    </source>
</evidence>
<dbReference type="Proteomes" id="UP001497680">
    <property type="component" value="Unassembled WGS sequence"/>
</dbReference>
<comment type="caution">
    <text evidence="1">The sequence shown here is derived from an EMBL/GenBank/DDBJ whole genome shotgun (WGS) entry which is preliminary data.</text>
</comment>
<evidence type="ECO:0000313" key="1">
    <source>
        <dbReference type="EMBL" id="KAI6084992.1"/>
    </source>
</evidence>
<accession>A0ACC0CWY2</accession>
<proteinExistence type="predicted"/>
<protein>
    <submittedName>
        <fullName evidence="1">Uncharacterized protein</fullName>
    </submittedName>
</protein>
<organism evidence="1 2">
    <name type="scientific">Hypoxylon rubiginosum</name>
    <dbReference type="NCBI Taxonomy" id="110542"/>
    <lineage>
        <taxon>Eukaryota</taxon>
        <taxon>Fungi</taxon>
        <taxon>Dikarya</taxon>
        <taxon>Ascomycota</taxon>
        <taxon>Pezizomycotina</taxon>
        <taxon>Sordariomycetes</taxon>
        <taxon>Xylariomycetidae</taxon>
        <taxon>Xylariales</taxon>
        <taxon>Hypoxylaceae</taxon>
        <taxon>Hypoxylon</taxon>
    </lineage>
</organism>
<sequence length="164" mass="17806">MQLQSLLVLLGATALMATPILDDAPLFEEDTVDGGKIQWFGAPTVTKLARASCSAIGDVNPVCDSDNAADSDTCWKFIGTLQADANANVYNDQGYRRACYQVDGRKCCTQWNKDIPNLQKKDLIPGMTRMAQMCNEGGISGKLNNVNIRGVCVNQCLNDNHSCK</sequence>
<reference evidence="1 2" key="1">
    <citation type="journal article" date="2022" name="New Phytol.">
        <title>Ecological generalism drives hyperdiversity of secondary metabolite gene clusters in xylarialean endophytes.</title>
        <authorList>
            <person name="Franco M.E.E."/>
            <person name="Wisecaver J.H."/>
            <person name="Arnold A.E."/>
            <person name="Ju Y.M."/>
            <person name="Slot J.C."/>
            <person name="Ahrendt S."/>
            <person name="Moore L.P."/>
            <person name="Eastman K.E."/>
            <person name="Scott K."/>
            <person name="Konkel Z."/>
            <person name="Mondo S.J."/>
            <person name="Kuo A."/>
            <person name="Hayes R.D."/>
            <person name="Haridas S."/>
            <person name="Andreopoulos B."/>
            <person name="Riley R."/>
            <person name="LaButti K."/>
            <person name="Pangilinan J."/>
            <person name="Lipzen A."/>
            <person name="Amirebrahimi M."/>
            <person name="Yan J."/>
            <person name="Adam C."/>
            <person name="Keymanesh K."/>
            <person name="Ng V."/>
            <person name="Louie K."/>
            <person name="Northen T."/>
            <person name="Drula E."/>
            <person name="Henrissat B."/>
            <person name="Hsieh H.M."/>
            <person name="Youens-Clark K."/>
            <person name="Lutzoni F."/>
            <person name="Miadlikowska J."/>
            <person name="Eastwood D.C."/>
            <person name="Hamelin R.C."/>
            <person name="Grigoriev I.V."/>
            <person name="U'Ren J.M."/>
        </authorList>
    </citation>
    <scope>NUCLEOTIDE SEQUENCE [LARGE SCALE GENOMIC DNA]</scope>
    <source>
        <strain evidence="1 2">ER1909</strain>
    </source>
</reference>
<keyword evidence="2" id="KW-1185">Reference proteome</keyword>
<dbReference type="EMBL" id="MU394330">
    <property type="protein sequence ID" value="KAI6084992.1"/>
    <property type="molecule type" value="Genomic_DNA"/>
</dbReference>
<gene>
    <name evidence="1" type="ORF">F4821DRAFT_241671</name>
</gene>
<name>A0ACC0CWY2_9PEZI</name>